<feature type="region of interest" description="Disordered" evidence="2">
    <location>
        <begin position="508"/>
        <end position="553"/>
    </location>
</feature>
<dbReference type="InterPro" id="IPR006311">
    <property type="entry name" value="TAT_signal"/>
</dbReference>
<dbReference type="InterPro" id="IPR013783">
    <property type="entry name" value="Ig-like_fold"/>
</dbReference>
<dbReference type="GO" id="GO:0005975">
    <property type="term" value="P:carbohydrate metabolic process"/>
    <property type="evidence" value="ECO:0007669"/>
    <property type="project" value="UniProtKB-ARBA"/>
</dbReference>
<accession>A0A6G8Q4H0</accession>
<dbReference type="PROSITE" id="PS51318">
    <property type="entry name" value="TAT"/>
    <property type="match status" value="1"/>
</dbReference>
<feature type="domain" description="Plastocyanin-like" evidence="5">
    <location>
        <begin position="89"/>
        <end position="192"/>
    </location>
</feature>
<reference evidence="6 7" key="1">
    <citation type="submission" date="2019-10" db="EMBL/GenBank/DDBJ databases">
        <title>Rubrobacter sp nov SCSIO 52090 isolated from a deep-sea sediment in the South China Sea.</title>
        <authorList>
            <person name="Chen R.W."/>
        </authorList>
    </citation>
    <scope>NUCLEOTIDE SEQUENCE [LARGE SCALE GENOMIC DNA]</scope>
    <source>
        <strain evidence="6 7">SCSIO 52909</strain>
    </source>
</reference>
<evidence type="ECO:0000256" key="1">
    <source>
        <dbReference type="ARBA" id="ARBA00010609"/>
    </source>
</evidence>
<dbReference type="InterPro" id="IPR011707">
    <property type="entry name" value="Cu-oxidase-like_N"/>
</dbReference>
<dbReference type="EMBL" id="CP045119">
    <property type="protein sequence ID" value="QIN81371.1"/>
    <property type="molecule type" value="Genomic_DNA"/>
</dbReference>
<dbReference type="Gene3D" id="2.60.40.420">
    <property type="entry name" value="Cupredoxins - blue copper proteins"/>
    <property type="match status" value="3"/>
</dbReference>
<feature type="compositionally biased region" description="Basic and acidic residues" evidence="2">
    <location>
        <begin position="534"/>
        <end position="543"/>
    </location>
</feature>
<dbReference type="InterPro" id="IPR008972">
    <property type="entry name" value="Cupredoxin"/>
</dbReference>
<dbReference type="CDD" id="cd13889">
    <property type="entry name" value="CuRO_3_BOD"/>
    <property type="match status" value="1"/>
</dbReference>
<evidence type="ECO:0000313" key="7">
    <source>
        <dbReference type="Proteomes" id="UP000501452"/>
    </source>
</evidence>
<evidence type="ECO:0000313" key="6">
    <source>
        <dbReference type="EMBL" id="QIN81371.1"/>
    </source>
</evidence>
<dbReference type="Pfam" id="PF07731">
    <property type="entry name" value="Cu-oxidase_2"/>
    <property type="match status" value="1"/>
</dbReference>
<evidence type="ECO:0000256" key="2">
    <source>
        <dbReference type="SAM" id="MobiDB-lite"/>
    </source>
</evidence>
<evidence type="ECO:0000259" key="3">
    <source>
        <dbReference type="Pfam" id="PF00394"/>
    </source>
</evidence>
<dbReference type="GO" id="GO:0005507">
    <property type="term" value="F:copper ion binding"/>
    <property type="evidence" value="ECO:0007669"/>
    <property type="project" value="InterPro"/>
</dbReference>
<dbReference type="Pfam" id="PF07732">
    <property type="entry name" value="Cu-oxidase_3"/>
    <property type="match status" value="1"/>
</dbReference>
<dbReference type="SUPFAM" id="SSF49503">
    <property type="entry name" value="Cupredoxins"/>
    <property type="match status" value="3"/>
</dbReference>
<dbReference type="RefSeq" id="WP_166172680.1">
    <property type="nucleotide sequence ID" value="NZ_CP045119.1"/>
</dbReference>
<proteinExistence type="inferred from homology"/>
<dbReference type="PANTHER" id="PTHR48267">
    <property type="entry name" value="CUPREDOXIN SUPERFAMILY PROTEIN"/>
    <property type="match status" value="1"/>
</dbReference>
<sequence>MQAVRTKISRKDMLKMGLLGSAAVALPLERAARTQLAAARLPENQLPRPFQTEFTVPPVAKPAYQDDTTDYYEMAMRSAFLQILPAPLPKTEVWGYEGITPGPTIMARRGRNVVVRHKNWIQSPGHEHTSVHLHGNATKPQYDGYANDTTNPGEYKDYHYPNGQDARTLWYHDHGVHVTAFNAYMGCAAFYISHDEHEMSLPIPKGKYDVPLVLRDAIFGTDGQMIFDDQGHSSLFGDVILANGAPWPVMKVERRKYRFRILNASISRGFNLALSDREPMTIIGHDGGLAPEPVEVTSYRHGMAERYEVVIDFARYNVGESVELRNLGLPNTQDFATTNRVMRFDVVSEATDLSNNEIPGVLGNSEHPYSPMKLQESQSVRTRRFEFGREIVNGSEMWTVATDGGPGRIWDPNRVDANPGLDDVEIWEFTNNGGGWFHPIHVHLIDFKILDRDGAPPHPWERGPKDTVYVGEGETVRMIMKFGPHKGRYMIHCHNLVHEDHDMMAQFEVGSGGDDPIASAPARPTSEAPPLYTVKEDPPDKPDPPLPPNVAPKVSILRPAQGSVTRSRRPTVVARVTDDKQLSKSKIQLFLDGRRVGEYDYRNDTGVLTYVCPKLKLGWHRVQILATDDRGLKTARTQSFRVVLR</sequence>
<dbReference type="InterPro" id="IPR011706">
    <property type="entry name" value="Cu-oxidase_C"/>
</dbReference>
<comment type="similarity">
    <text evidence="1">Belongs to the multicopper oxidase family.</text>
</comment>
<dbReference type="KEGG" id="rub:GBA63_01080"/>
<dbReference type="GO" id="GO:0016491">
    <property type="term" value="F:oxidoreductase activity"/>
    <property type="evidence" value="ECO:0007669"/>
    <property type="project" value="InterPro"/>
</dbReference>
<dbReference type="Gene3D" id="2.60.40.10">
    <property type="entry name" value="Immunoglobulins"/>
    <property type="match status" value="1"/>
</dbReference>
<name>A0A6G8Q4H0_9ACTN</name>
<feature type="domain" description="Plastocyanin-like" evidence="4">
    <location>
        <begin position="399"/>
        <end position="510"/>
    </location>
</feature>
<gene>
    <name evidence="6" type="ORF">GBA63_01080</name>
</gene>
<dbReference type="InterPro" id="IPR001117">
    <property type="entry name" value="Cu-oxidase_2nd"/>
</dbReference>
<dbReference type="Proteomes" id="UP000501452">
    <property type="component" value="Chromosome"/>
</dbReference>
<keyword evidence="7" id="KW-1185">Reference proteome</keyword>
<protein>
    <submittedName>
        <fullName evidence="6">Multicopper oxidase domain-containing protein</fullName>
    </submittedName>
</protein>
<dbReference type="AlphaFoldDB" id="A0A6G8Q4H0"/>
<evidence type="ECO:0000259" key="5">
    <source>
        <dbReference type="Pfam" id="PF07732"/>
    </source>
</evidence>
<evidence type="ECO:0000259" key="4">
    <source>
        <dbReference type="Pfam" id="PF07731"/>
    </source>
</evidence>
<dbReference type="InterPro" id="IPR045087">
    <property type="entry name" value="Cu-oxidase_fam"/>
</dbReference>
<feature type="domain" description="Plastocyanin-like" evidence="3">
    <location>
        <begin position="245"/>
        <end position="314"/>
    </location>
</feature>
<dbReference type="Pfam" id="PF00394">
    <property type="entry name" value="Cu-oxidase"/>
    <property type="match status" value="1"/>
</dbReference>
<organism evidence="6 7">
    <name type="scientific">Rubrobacter tropicus</name>
    <dbReference type="NCBI Taxonomy" id="2653851"/>
    <lineage>
        <taxon>Bacteria</taxon>
        <taxon>Bacillati</taxon>
        <taxon>Actinomycetota</taxon>
        <taxon>Rubrobacteria</taxon>
        <taxon>Rubrobacterales</taxon>
        <taxon>Rubrobacteraceae</taxon>
        <taxon>Rubrobacter</taxon>
    </lineage>
</organism>
<dbReference type="PANTHER" id="PTHR48267:SF1">
    <property type="entry name" value="BILIRUBIN OXIDASE"/>
    <property type="match status" value="1"/>
</dbReference>